<sequence>MYGKIFEIDSNESVEIMKALASEPRMMILDLLNSSEMTLTEISEVLDMPAPSVTVNIKKLEEAGLIETEYESGSHGSRKICRRTYDSIVVKFPGANIDFDNNLVEISMPIGNYKEFEVEPTCGLATEKDYIGILDDERAFLEPEHIYAQLLWFKKGYVKYKFPNNLASNSKLTSLEISMEICSEAPHYNKEFPSDITVWINGTEIGTWTSPGDFGGQQGKLNPEWWNPDQTQYGLLKLWSVRSDGSYIDGKKISEINLDDLDVMNQKFIDLKIGIKDDAKNVGGLNLFGKKFGNYEQDLLLRLRHE</sequence>
<dbReference type="EMBL" id="SODA01000014">
    <property type="protein sequence ID" value="TDW02947.1"/>
    <property type="molecule type" value="Genomic_DNA"/>
</dbReference>
<organism evidence="5 6">
    <name type="scientific">Halanaerobium saccharolyticum</name>
    <dbReference type="NCBI Taxonomy" id="43595"/>
    <lineage>
        <taxon>Bacteria</taxon>
        <taxon>Bacillati</taxon>
        <taxon>Bacillota</taxon>
        <taxon>Clostridia</taxon>
        <taxon>Halanaerobiales</taxon>
        <taxon>Halanaerobiaceae</taxon>
        <taxon>Halanaerobium</taxon>
    </lineage>
</organism>
<comment type="caution">
    <text evidence="5">The sequence shown here is derived from an EMBL/GenBank/DDBJ whole genome shotgun (WGS) entry which is preliminary data.</text>
</comment>
<reference evidence="5 6" key="1">
    <citation type="submission" date="2019-03" db="EMBL/GenBank/DDBJ databases">
        <title>Subsurface microbial communities from deep shales in Ohio and West Virginia, USA.</title>
        <authorList>
            <person name="Wrighton K."/>
        </authorList>
    </citation>
    <scope>NUCLEOTIDE SEQUENCE [LARGE SCALE GENOMIC DNA]</scope>
    <source>
        <strain evidence="5 6">MSL9.2</strain>
    </source>
</reference>
<dbReference type="CDD" id="cd00090">
    <property type="entry name" value="HTH_ARSR"/>
    <property type="match status" value="1"/>
</dbReference>
<feature type="domain" description="HTH arsR-type" evidence="4">
    <location>
        <begin position="15"/>
        <end position="101"/>
    </location>
</feature>
<dbReference type="RefSeq" id="WP_111570883.1">
    <property type="nucleotide sequence ID" value="NZ_QLME01000001.1"/>
</dbReference>
<dbReference type="GO" id="GO:0003677">
    <property type="term" value="F:DNA binding"/>
    <property type="evidence" value="ECO:0007669"/>
    <property type="project" value="UniProtKB-KW"/>
</dbReference>
<dbReference type="Proteomes" id="UP000294697">
    <property type="component" value="Unassembled WGS sequence"/>
</dbReference>
<dbReference type="OrthoDB" id="9781958at2"/>
<keyword evidence="3" id="KW-0804">Transcription</keyword>
<evidence type="ECO:0000259" key="4">
    <source>
        <dbReference type="SMART" id="SM00418"/>
    </source>
</evidence>
<dbReference type="SUPFAM" id="SSF46785">
    <property type="entry name" value="Winged helix' DNA-binding domain"/>
    <property type="match status" value="1"/>
</dbReference>
<proteinExistence type="predicted"/>
<dbReference type="SMART" id="SM00418">
    <property type="entry name" value="HTH_ARSR"/>
    <property type="match status" value="1"/>
</dbReference>
<dbReference type="Gene3D" id="1.10.10.10">
    <property type="entry name" value="Winged helix-like DNA-binding domain superfamily/Winged helix DNA-binding domain"/>
    <property type="match status" value="1"/>
</dbReference>
<dbReference type="InterPro" id="IPR011991">
    <property type="entry name" value="ArsR-like_HTH"/>
</dbReference>
<dbReference type="AlphaFoldDB" id="A0A4R7YY35"/>
<evidence type="ECO:0000313" key="6">
    <source>
        <dbReference type="Proteomes" id="UP000294697"/>
    </source>
</evidence>
<dbReference type="InterPro" id="IPR001845">
    <property type="entry name" value="HTH_ArsR_DNA-bd_dom"/>
</dbReference>
<dbReference type="InterPro" id="IPR036388">
    <property type="entry name" value="WH-like_DNA-bd_sf"/>
</dbReference>
<keyword evidence="1" id="KW-0805">Transcription regulation</keyword>
<dbReference type="GO" id="GO:0003700">
    <property type="term" value="F:DNA-binding transcription factor activity"/>
    <property type="evidence" value="ECO:0007669"/>
    <property type="project" value="InterPro"/>
</dbReference>
<dbReference type="InterPro" id="IPR036390">
    <property type="entry name" value="WH_DNA-bd_sf"/>
</dbReference>
<name>A0A4R7YY35_9FIRM</name>
<dbReference type="PANTHER" id="PTHR33154:SF38">
    <property type="entry name" value="HTH ARSR-TYPE DOMAIN-CONTAINING PROTEIN"/>
    <property type="match status" value="1"/>
</dbReference>
<keyword evidence="2" id="KW-0238">DNA-binding</keyword>
<dbReference type="Pfam" id="PF12840">
    <property type="entry name" value="HTH_20"/>
    <property type="match status" value="1"/>
</dbReference>
<dbReference type="PANTHER" id="PTHR33154">
    <property type="entry name" value="TRANSCRIPTIONAL REGULATOR, ARSR FAMILY"/>
    <property type="match status" value="1"/>
</dbReference>
<dbReference type="InterPro" id="IPR051081">
    <property type="entry name" value="HTH_MetalResp_TranReg"/>
</dbReference>
<gene>
    <name evidence="5" type="ORF">C8C77_11436</name>
</gene>
<evidence type="ECO:0000256" key="1">
    <source>
        <dbReference type="ARBA" id="ARBA00023015"/>
    </source>
</evidence>
<evidence type="ECO:0000313" key="5">
    <source>
        <dbReference type="EMBL" id="TDW02947.1"/>
    </source>
</evidence>
<accession>A0A4R7YY35</accession>
<evidence type="ECO:0000256" key="3">
    <source>
        <dbReference type="ARBA" id="ARBA00023163"/>
    </source>
</evidence>
<protein>
    <submittedName>
        <fullName evidence="5">Putative transcriptional regulator</fullName>
    </submittedName>
</protein>
<evidence type="ECO:0000256" key="2">
    <source>
        <dbReference type="ARBA" id="ARBA00023125"/>
    </source>
</evidence>